<feature type="region of interest" description="Disordered" evidence="8">
    <location>
        <begin position="1"/>
        <end position="24"/>
    </location>
</feature>
<keyword evidence="11" id="KW-1185">Reference proteome</keyword>
<dbReference type="PROSITE" id="PS50157">
    <property type="entry name" value="ZINC_FINGER_C2H2_2"/>
    <property type="match status" value="1"/>
</dbReference>
<comment type="subcellular location">
    <subcellularLocation>
        <location evidence="1">Nucleus</location>
    </subcellularLocation>
</comment>
<evidence type="ECO:0000256" key="6">
    <source>
        <dbReference type="ARBA" id="ARBA00023242"/>
    </source>
</evidence>
<dbReference type="GO" id="GO:0005634">
    <property type="term" value="C:nucleus"/>
    <property type="evidence" value="ECO:0007669"/>
    <property type="project" value="UniProtKB-SubCell"/>
</dbReference>
<dbReference type="Proteomes" id="UP001054945">
    <property type="component" value="Unassembled WGS sequence"/>
</dbReference>
<dbReference type="PANTHER" id="PTHR24394:SF44">
    <property type="entry name" value="ZINC FINGER PROTEIN 271-LIKE"/>
    <property type="match status" value="1"/>
</dbReference>
<keyword evidence="3" id="KW-0677">Repeat</keyword>
<evidence type="ECO:0000313" key="10">
    <source>
        <dbReference type="EMBL" id="GIY43026.1"/>
    </source>
</evidence>
<evidence type="ECO:0000256" key="5">
    <source>
        <dbReference type="ARBA" id="ARBA00022833"/>
    </source>
</evidence>
<organism evidence="10 11">
    <name type="scientific">Caerostris extrusa</name>
    <name type="common">Bark spider</name>
    <name type="synonym">Caerostris bankana</name>
    <dbReference type="NCBI Taxonomy" id="172846"/>
    <lineage>
        <taxon>Eukaryota</taxon>
        <taxon>Metazoa</taxon>
        <taxon>Ecdysozoa</taxon>
        <taxon>Arthropoda</taxon>
        <taxon>Chelicerata</taxon>
        <taxon>Arachnida</taxon>
        <taxon>Araneae</taxon>
        <taxon>Araneomorphae</taxon>
        <taxon>Entelegynae</taxon>
        <taxon>Araneoidea</taxon>
        <taxon>Araneidae</taxon>
        <taxon>Caerostris</taxon>
    </lineage>
</organism>
<accession>A0AAV4TC31</accession>
<dbReference type="PANTHER" id="PTHR24394">
    <property type="entry name" value="ZINC FINGER PROTEIN"/>
    <property type="match status" value="1"/>
</dbReference>
<evidence type="ECO:0000313" key="11">
    <source>
        <dbReference type="Proteomes" id="UP001054945"/>
    </source>
</evidence>
<sequence>MRFNDEIKKKIQPRPNREEVGHERSAIKLRKIRKPREKLFPCKVCSKKCPSPSSLKKHILTHTEEKTFSCKICGKMFSEKGNRDVHTLTFIQELRGFSVICVANRTPQNSKSPSTQTGTSGR</sequence>
<evidence type="ECO:0000256" key="1">
    <source>
        <dbReference type="ARBA" id="ARBA00004123"/>
    </source>
</evidence>
<dbReference type="FunFam" id="3.30.160.60:FF:000100">
    <property type="entry name" value="Zinc finger 45-like"/>
    <property type="match status" value="1"/>
</dbReference>
<comment type="caution">
    <text evidence="10">The sequence shown here is derived from an EMBL/GenBank/DDBJ whole genome shotgun (WGS) entry which is preliminary data.</text>
</comment>
<dbReference type="AlphaFoldDB" id="A0AAV4TC31"/>
<keyword evidence="5" id="KW-0862">Zinc</keyword>
<evidence type="ECO:0000259" key="9">
    <source>
        <dbReference type="PROSITE" id="PS50157"/>
    </source>
</evidence>
<dbReference type="PROSITE" id="PS00028">
    <property type="entry name" value="ZINC_FINGER_C2H2_1"/>
    <property type="match status" value="1"/>
</dbReference>
<protein>
    <recommendedName>
        <fullName evidence="9">C2H2-type domain-containing protein</fullName>
    </recommendedName>
</protein>
<dbReference type="GO" id="GO:0008270">
    <property type="term" value="F:zinc ion binding"/>
    <property type="evidence" value="ECO:0007669"/>
    <property type="project" value="UniProtKB-KW"/>
</dbReference>
<reference evidence="10 11" key="1">
    <citation type="submission" date="2021-06" db="EMBL/GenBank/DDBJ databases">
        <title>Caerostris extrusa draft genome.</title>
        <authorList>
            <person name="Kono N."/>
            <person name="Arakawa K."/>
        </authorList>
    </citation>
    <scope>NUCLEOTIDE SEQUENCE [LARGE SCALE GENOMIC DNA]</scope>
</reference>
<evidence type="ECO:0000256" key="4">
    <source>
        <dbReference type="ARBA" id="ARBA00022771"/>
    </source>
</evidence>
<evidence type="ECO:0000256" key="2">
    <source>
        <dbReference type="ARBA" id="ARBA00022723"/>
    </source>
</evidence>
<keyword evidence="6" id="KW-0539">Nucleus</keyword>
<gene>
    <name evidence="10" type="ORF">CEXT_117261</name>
</gene>
<dbReference type="InterPro" id="IPR013087">
    <property type="entry name" value="Znf_C2H2_type"/>
</dbReference>
<dbReference type="Gene3D" id="3.30.160.60">
    <property type="entry name" value="Classic Zinc Finger"/>
    <property type="match status" value="2"/>
</dbReference>
<dbReference type="GO" id="GO:0000981">
    <property type="term" value="F:DNA-binding transcription factor activity, RNA polymerase II-specific"/>
    <property type="evidence" value="ECO:0007669"/>
    <property type="project" value="TreeGrafter"/>
</dbReference>
<dbReference type="InterPro" id="IPR036236">
    <property type="entry name" value="Znf_C2H2_sf"/>
</dbReference>
<keyword evidence="4 7" id="KW-0863">Zinc-finger</keyword>
<proteinExistence type="predicted"/>
<evidence type="ECO:0000256" key="8">
    <source>
        <dbReference type="SAM" id="MobiDB-lite"/>
    </source>
</evidence>
<dbReference type="EMBL" id="BPLR01010920">
    <property type="protein sequence ID" value="GIY43026.1"/>
    <property type="molecule type" value="Genomic_DNA"/>
</dbReference>
<feature type="domain" description="C2H2-type" evidence="9">
    <location>
        <begin position="40"/>
        <end position="67"/>
    </location>
</feature>
<dbReference type="SMART" id="SM00355">
    <property type="entry name" value="ZnF_C2H2"/>
    <property type="match status" value="2"/>
</dbReference>
<keyword evidence="2" id="KW-0479">Metal-binding</keyword>
<dbReference type="SUPFAM" id="SSF57667">
    <property type="entry name" value="beta-beta-alpha zinc fingers"/>
    <property type="match status" value="1"/>
</dbReference>
<dbReference type="Pfam" id="PF00096">
    <property type="entry name" value="zf-C2H2"/>
    <property type="match status" value="2"/>
</dbReference>
<evidence type="ECO:0000256" key="7">
    <source>
        <dbReference type="PROSITE-ProRule" id="PRU00042"/>
    </source>
</evidence>
<evidence type="ECO:0000256" key="3">
    <source>
        <dbReference type="ARBA" id="ARBA00022737"/>
    </source>
</evidence>
<name>A0AAV4TC31_CAEEX</name>